<dbReference type="InterPro" id="IPR020097">
    <property type="entry name" value="PsdUridine_synth_TruA_a/b_dom"/>
</dbReference>
<comment type="caution">
    <text evidence="4">Lacks conserved residue(s) required for the propagation of feature annotation.</text>
</comment>
<dbReference type="EC" id="5.4.99.12" evidence="4"/>
<feature type="domain" description="Pseudouridine synthase I TruA alpha/beta" evidence="6">
    <location>
        <begin position="143"/>
        <end position="245"/>
    </location>
</feature>
<evidence type="ECO:0000256" key="5">
    <source>
        <dbReference type="RuleBase" id="RU003792"/>
    </source>
</evidence>
<comment type="subunit">
    <text evidence="4">Homodimer.</text>
</comment>
<dbReference type="NCBIfam" id="TIGR00071">
    <property type="entry name" value="hisT_truA"/>
    <property type="match status" value="1"/>
</dbReference>
<dbReference type="InterPro" id="IPR001406">
    <property type="entry name" value="PsdUridine_synth_TruA"/>
</dbReference>
<dbReference type="InterPro" id="IPR020103">
    <property type="entry name" value="PsdUridine_synth_cat_dom_sf"/>
</dbReference>
<comment type="similarity">
    <text evidence="1 4 5">Belongs to the tRNA pseudouridine synthase TruA family.</text>
</comment>
<dbReference type="RefSeq" id="WP_349143573.1">
    <property type="nucleotide sequence ID" value="NZ_JBBMFC010000002.1"/>
</dbReference>
<evidence type="ECO:0000313" key="7">
    <source>
        <dbReference type="EMBL" id="MEQ2577517.1"/>
    </source>
</evidence>
<evidence type="ECO:0000256" key="3">
    <source>
        <dbReference type="ARBA" id="ARBA00023235"/>
    </source>
</evidence>
<proteinExistence type="inferred from homology"/>
<evidence type="ECO:0000313" key="8">
    <source>
        <dbReference type="Proteomes" id="UP001470288"/>
    </source>
</evidence>
<feature type="binding site" evidence="4">
    <location>
        <position position="110"/>
    </location>
    <ligand>
        <name>substrate</name>
    </ligand>
</feature>
<accession>A0ABV1HX60</accession>
<dbReference type="PIRSF" id="PIRSF001430">
    <property type="entry name" value="tRNA_psdUrid_synth"/>
    <property type="match status" value="1"/>
</dbReference>
<dbReference type="Proteomes" id="UP001470288">
    <property type="component" value="Unassembled WGS sequence"/>
</dbReference>
<evidence type="ECO:0000256" key="4">
    <source>
        <dbReference type="HAMAP-Rule" id="MF_00171"/>
    </source>
</evidence>
<keyword evidence="8" id="KW-1185">Reference proteome</keyword>
<evidence type="ECO:0000256" key="1">
    <source>
        <dbReference type="ARBA" id="ARBA00009375"/>
    </source>
</evidence>
<dbReference type="HAMAP" id="MF_00171">
    <property type="entry name" value="TruA"/>
    <property type="match status" value="1"/>
</dbReference>
<dbReference type="InterPro" id="IPR020094">
    <property type="entry name" value="TruA/RsuA/RluB/E/F_N"/>
</dbReference>
<comment type="caution">
    <text evidence="7">The sequence shown here is derived from an EMBL/GenBank/DDBJ whole genome shotgun (WGS) entry which is preliminary data.</text>
</comment>
<keyword evidence="2 4" id="KW-0819">tRNA processing</keyword>
<protein>
    <recommendedName>
        <fullName evidence="4">tRNA pseudouridine synthase A</fullName>
        <ecNumber evidence="4">5.4.99.12</ecNumber>
    </recommendedName>
    <alternativeName>
        <fullName evidence="4">tRNA pseudouridine(38-40) synthase</fullName>
    </alternativeName>
    <alternativeName>
        <fullName evidence="4">tRNA pseudouridylate synthase I</fullName>
    </alternativeName>
    <alternativeName>
        <fullName evidence="4">tRNA-uridine isomerase I</fullName>
    </alternativeName>
</protein>
<dbReference type="InterPro" id="IPR020095">
    <property type="entry name" value="PsdUridine_synth_TruA_C"/>
</dbReference>
<evidence type="ECO:0000259" key="6">
    <source>
        <dbReference type="Pfam" id="PF01416"/>
    </source>
</evidence>
<dbReference type="SUPFAM" id="SSF55120">
    <property type="entry name" value="Pseudouridine synthase"/>
    <property type="match status" value="1"/>
</dbReference>
<feature type="domain" description="Pseudouridine synthase I TruA alpha/beta" evidence="6">
    <location>
        <begin position="5"/>
        <end position="102"/>
    </location>
</feature>
<organism evidence="7 8">
    <name type="scientific">Hominiventricola aquisgranensis</name>
    <dbReference type="NCBI Taxonomy" id="3133164"/>
    <lineage>
        <taxon>Bacteria</taxon>
        <taxon>Bacillati</taxon>
        <taxon>Bacillota</taxon>
        <taxon>Clostridia</taxon>
        <taxon>Lachnospirales</taxon>
        <taxon>Lachnospiraceae</taxon>
        <taxon>Hominiventricola</taxon>
    </lineage>
</organism>
<dbReference type="Gene3D" id="3.30.70.580">
    <property type="entry name" value="Pseudouridine synthase I, catalytic domain, N-terminal subdomain"/>
    <property type="match status" value="1"/>
</dbReference>
<dbReference type="Pfam" id="PF01416">
    <property type="entry name" value="PseudoU_synth_1"/>
    <property type="match status" value="2"/>
</dbReference>
<name>A0ABV1HX60_9FIRM</name>
<dbReference type="Gene3D" id="3.30.70.660">
    <property type="entry name" value="Pseudouridine synthase I, catalytic domain, C-terminal subdomain"/>
    <property type="match status" value="1"/>
</dbReference>
<sequence length="250" mass="28497">MNYKAILQYDGTRYRGWQVQGNTDNTIQGKIETLLTRMAGEPVEVNGSGRTDAGVHAAGQVISFRCQTDRTPEDICAYMNQYLPEDICVLSVEEAAPRFHARLNAVRKTYVYRIWNAPVRPVFERKYMTWIEQPLDVDAMRRAAELLCGTHDYRAFCSLKKFKKSTVRTVEEVNIEHLGKEIRISYTGDGFLYHMVRILTGTLVEVGEGARKPEDMSTILMSMDRANAGKLMPPEGLTLECVEYEDNLKK</sequence>
<gene>
    <name evidence="4 7" type="primary">truA</name>
    <name evidence="7" type="ORF">WMO62_01520</name>
</gene>
<dbReference type="EMBL" id="JBBMFC010000002">
    <property type="protein sequence ID" value="MEQ2577517.1"/>
    <property type="molecule type" value="Genomic_DNA"/>
</dbReference>
<evidence type="ECO:0000256" key="2">
    <source>
        <dbReference type="ARBA" id="ARBA00022694"/>
    </source>
</evidence>
<dbReference type="CDD" id="cd02570">
    <property type="entry name" value="PseudoU_synth_EcTruA"/>
    <property type="match status" value="1"/>
</dbReference>
<dbReference type="PANTHER" id="PTHR11142:SF22">
    <property type="entry name" value="TRNA PSEUDOURIDINE SYNTHASE A 2"/>
    <property type="match status" value="1"/>
</dbReference>
<keyword evidence="3 4" id="KW-0413">Isomerase</keyword>
<dbReference type="PANTHER" id="PTHR11142">
    <property type="entry name" value="PSEUDOURIDYLATE SYNTHASE"/>
    <property type="match status" value="1"/>
</dbReference>
<comment type="catalytic activity">
    <reaction evidence="4 5">
        <text>uridine(38/39/40) in tRNA = pseudouridine(38/39/40) in tRNA</text>
        <dbReference type="Rhea" id="RHEA:22376"/>
        <dbReference type="Rhea" id="RHEA-COMP:10085"/>
        <dbReference type="Rhea" id="RHEA-COMP:10087"/>
        <dbReference type="ChEBI" id="CHEBI:65314"/>
        <dbReference type="ChEBI" id="CHEBI:65315"/>
        <dbReference type="EC" id="5.4.99.12"/>
    </reaction>
</comment>
<reference evidence="7 8" key="1">
    <citation type="submission" date="2024-03" db="EMBL/GenBank/DDBJ databases">
        <title>Human intestinal bacterial collection.</title>
        <authorList>
            <person name="Pauvert C."/>
            <person name="Hitch T.C.A."/>
            <person name="Clavel T."/>
        </authorList>
    </citation>
    <scope>NUCLEOTIDE SEQUENCE [LARGE SCALE GENOMIC DNA]</scope>
    <source>
        <strain evidence="7 8">CLA-AA-H78B</strain>
    </source>
</reference>
<feature type="active site" description="Nucleophile" evidence="4">
    <location>
        <position position="52"/>
    </location>
</feature>
<comment type="function">
    <text evidence="4">Formation of pseudouridine at positions 38, 39 and 40 in the anticodon stem and loop of transfer RNAs.</text>
</comment>
<dbReference type="GO" id="GO:0160147">
    <property type="term" value="F:tRNA pseudouridine(38-40) synthase activity"/>
    <property type="evidence" value="ECO:0007669"/>
    <property type="project" value="UniProtKB-EC"/>
</dbReference>